<accession>J3LF71</accession>
<keyword evidence="4" id="KW-1185">Reference proteome</keyword>
<dbReference type="Gramene" id="OB02G32880.1">
    <property type="protein sequence ID" value="OB02G32880.1"/>
    <property type="gene ID" value="OB02G32880"/>
</dbReference>
<keyword evidence="1" id="KW-1133">Transmembrane helix</keyword>
<dbReference type="HOGENOM" id="CLU_060645_0_0_1"/>
<feature type="transmembrane region" description="Helical" evidence="1">
    <location>
        <begin position="174"/>
        <end position="197"/>
    </location>
</feature>
<reference evidence="3" key="1">
    <citation type="submission" date="2013-04" db="UniProtKB">
        <authorList>
            <consortium name="EnsemblPlants"/>
        </authorList>
    </citation>
    <scope>IDENTIFICATION</scope>
</reference>
<evidence type="ECO:0000256" key="1">
    <source>
        <dbReference type="SAM" id="Phobius"/>
    </source>
</evidence>
<dbReference type="InterPro" id="IPR056059">
    <property type="entry name" value="DUF7642"/>
</dbReference>
<protein>
    <recommendedName>
        <fullName evidence="2">DUF7642 domain-containing protein</fullName>
    </recommendedName>
</protein>
<keyword evidence="1" id="KW-0812">Transmembrane</keyword>
<dbReference type="EnsemblPlants" id="OB02G32880.1">
    <property type="protein sequence ID" value="OB02G32880.1"/>
    <property type="gene ID" value="OB02G32880"/>
</dbReference>
<organism evidence="3">
    <name type="scientific">Oryza brachyantha</name>
    <name type="common">malo sina</name>
    <dbReference type="NCBI Taxonomy" id="4533"/>
    <lineage>
        <taxon>Eukaryota</taxon>
        <taxon>Viridiplantae</taxon>
        <taxon>Streptophyta</taxon>
        <taxon>Embryophyta</taxon>
        <taxon>Tracheophyta</taxon>
        <taxon>Spermatophyta</taxon>
        <taxon>Magnoliopsida</taxon>
        <taxon>Liliopsida</taxon>
        <taxon>Poales</taxon>
        <taxon>Poaceae</taxon>
        <taxon>BOP clade</taxon>
        <taxon>Oryzoideae</taxon>
        <taxon>Oryzeae</taxon>
        <taxon>Oryzinae</taxon>
        <taxon>Oryza</taxon>
    </lineage>
</organism>
<dbReference type="eggNOG" id="ENOG502QPIU">
    <property type="taxonomic scope" value="Eukaryota"/>
</dbReference>
<dbReference type="STRING" id="4533.J3LF71"/>
<dbReference type="Proteomes" id="UP000006038">
    <property type="component" value="Unassembled WGS sequence"/>
</dbReference>
<dbReference type="AlphaFoldDB" id="J3LF71"/>
<dbReference type="Pfam" id="PF24649">
    <property type="entry name" value="DUF7642"/>
    <property type="match status" value="1"/>
</dbReference>
<dbReference type="OMA" id="IQEHQSW"/>
<proteinExistence type="predicted"/>
<sequence length="385" mass="43083">MTSQIVSLLKDIFYAKLTNLSMEGGKVTWQTATRLRATVVNGDTTNFAFKPFPPSVLAALVEGGKGLKTKFTLSPLLATELRFATSPFRPPRGRQELRLRARLLPASSSPDRLSVGMLSGRAVTLHHISDPGELVGNVVSDEADGDEESETSTKVLYQASFQELMPNYLQYDTIIWAMISLLLVLAWGVGLLMLLYLPYKRYVLKRDILSRKLYVTENKIVYKASRPSYIPFMGIVNKEIKVPLHFVVDVIIEQGCLQSVYSLYTFKLETVASGKPAPMDELQFHGVHNPDLLKTVIIREASKRIQEVQSWKYRMYSGEGPSNVTPISRLYSPDAKVIKASSGHNFQDSQGRIPESDGVLLHKLEEVCHSVKNLESLLLRSHSRA</sequence>
<keyword evidence="1" id="KW-0472">Membrane</keyword>
<evidence type="ECO:0000259" key="2">
    <source>
        <dbReference type="Pfam" id="PF24649"/>
    </source>
</evidence>
<evidence type="ECO:0000313" key="4">
    <source>
        <dbReference type="Proteomes" id="UP000006038"/>
    </source>
</evidence>
<dbReference type="PANTHER" id="PTHR35410">
    <property type="entry name" value="EXPRESSED PROTEIN"/>
    <property type="match status" value="1"/>
</dbReference>
<dbReference type="PANTHER" id="PTHR35410:SF2">
    <property type="entry name" value="OS02G0640200 PROTEIN"/>
    <property type="match status" value="1"/>
</dbReference>
<name>J3LF71_ORYBR</name>
<evidence type="ECO:0000313" key="3">
    <source>
        <dbReference type="EnsemblPlants" id="OB02G32880.1"/>
    </source>
</evidence>
<feature type="domain" description="DUF7642" evidence="2">
    <location>
        <begin position="206"/>
        <end position="305"/>
    </location>
</feature>